<name>X1K555_9ZZZZ</name>
<sequence>DLFPNDPTYIITSDLYPVQVRYHDRDFDYHKEKNIPLLINATLKLTYDLHYSDLVGDILIFAVNKSQVETILKRLEDMNMTAEIHSVHDNLGQKELERVYLPSINRKIIVATDIAETTITLTNLVASSIWLLYLLYVTVGILILNKDNEKCKALKAKYRKGM</sequence>
<accession>X1K555</accession>
<keyword evidence="1" id="KW-0812">Transmembrane</keyword>
<protein>
    <recommendedName>
        <fullName evidence="3">Helicase C-terminal domain-containing protein</fullName>
    </recommendedName>
</protein>
<keyword evidence="1" id="KW-0472">Membrane</keyword>
<dbReference type="AlphaFoldDB" id="X1K555"/>
<evidence type="ECO:0000313" key="2">
    <source>
        <dbReference type="EMBL" id="GAH77193.1"/>
    </source>
</evidence>
<feature type="transmembrane region" description="Helical" evidence="1">
    <location>
        <begin position="124"/>
        <end position="145"/>
    </location>
</feature>
<dbReference type="EMBL" id="BARU01042993">
    <property type="protein sequence ID" value="GAH77193.1"/>
    <property type="molecule type" value="Genomic_DNA"/>
</dbReference>
<dbReference type="SUPFAM" id="SSF52540">
    <property type="entry name" value="P-loop containing nucleoside triphosphate hydrolases"/>
    <property type="match status" value="1"/>
</dbReference>
<gene>
    <name evidence="2" type="ORF">S03H2_65937</name>
</gene>
<reference evidence="2" key="1">
    <citation type="journal article" date="2014" name="Front. Microbiol.">
        <title>High frequency of phylogenetically diverse reductive dehalogenase-homologous genes in deep subseafloor sedimentary metagenomes.</title>
        <authorList>
            <person name="Kawai M."/>
            <person name="Futagami T."/>
            <person name="Toyoda A."/>
            <person name="Takaki Y."/>
            <person name="Nishi S."/>
            <person name="Hori S."/>
            <person name="Arai W."/>
            <person name="Tsubouchi T."/>
            <person name="Morono Y."/>
            <person name="Uchiyama I."/>
            <person name="Ito T."/>
            <person name="Fujiyama A."/>
            <person name="Inagaki F."/>
            <person name="Takami H."/>
        </authorList>
    </citation>
    <scope>NUCLEOTIDE SEQUENCE</scope>
    <source>
        <strain evidence="2">Expedition CK06-06</strain>
    </source>
</reference>
<proteinExistence type="predicted"/>
<keyword evidence="1" id="KW-1133">Transmembrane helix</keyword>
<dbReference type="InterPro" id="IPR027417">
    <property type="entry name" value="P-loop_NTPase"/>
</dbReference>
<comment type="caution">
    <text evidence="2">The sequence shown here is derived from an EMBL/GenBank/DDBJ whole genome shotgun (WGS) entry which is preliminary data.</text>
</comment>
<evidence type="ECO:0008006" key="3">
    <source>
        <dbReference type="Google" id="ProtNLM"/>
    </source>
</evidence>
<organism evidence="2">
    <name type="scientific">marine sediment metagenome</name>
    <dbReference type="NCBI Taxonomy" id="412755"/>
    <lineage>
        <taxon>unclassified sequences</taxon>
        <taxon>metagenomes</taxon>
        <taxon>ecological metagenomes</taxon>
    </lineage>
</organism>
<feature type="non-terminal residue" evidence="2">
    <location>
        <position position="1"/>
    </location>
</feature>
<dbReference type="Gene3D" id="3.40.50.300">
    <property type="entry name" value="P-loop containing nucleotide triphosphate hydrolases"/>
    <property type="match status" value="1"/>
</dbReference>
<evidence type="ECO:0000256" key="1">
    <source>
        <dbReference type="SAM" id="Phobius"/>
    </source>
</evidence>